<dbReference type="Pfam" id="PF09084">
    <property type="entry name" value="NMT1"/>
    <property type="match status" value="1"/>
</dbReference>
<dbReference type="SUPFAM" id="SSF53850">
    <property type="entry name" value="Periplasmic binding protein-like II"/>
    <property type="match status" value="1"/>
</dbReference>
<evidence type="ECO:0000256" key="1">
    <source>
        <dbReference type="ARBA" id="ARBA00004418"/>
    </source>
</evidence>
<protein>
    <submittedName>
        <fullName evidence="6">ABC transporter substrate-binding protein</fullName>
    </submittedName>
</protein>
<reference evidence="6 7" key="1">
    <citation type="submission" date="2018-05" db="EMBL/GenBank/DDBJ databases">
        <title>Vibrio limimaris sp. nov., isolated from marine sediment.</title>
        <authorList>
            <person name="Li C.-M."/>
        </authorList>
    </citation>
    <scope>NUCLEOTIDE SEQUENCE [LARGE SCALE GENOMIC DNA]</scope>
    <source>
        <strain evidence="6 7">E4404</strain>
    </source>
</reference>
<gene>
    <name evidence="6" type="ORF">DI392_08405</name>
</gene>
<dbReference type="GO" id="GO:0042597">
    <property type="term" value="C:periplasmic space"/>
    <property type="evidence" value="ECO:0007669"/>
    <property type="project" value="UniProtKB-SubCell"/>
</dbReference>
<comment type="caution">
    <text evidence="6">The sequence shown here is derived from an EMBL/GenBank/DDBJ whole genome shotgun (WGS) entry which is preliminary data.</text>
</comment>
<keyword evidence="4" id="KW-0812">Transmembrane</keyword>
<dbReference type="GO" id="GO:0042918">
    <property type="term" value="P:alkanesulfonate transmembrane transport"/>
    <property type="evidence" value="ECO:0007669"/>
    <property type="project" value="TreeGrafter"/>
</dbReference>
<organism evidence="6 7">
    <name type="scientific">Vibrio albus</name>
    <dbReference type="NCBI Taxonomy" id="2200953"/>
    <lineage>
        <taxon>Bacteria</taxon>
        <taxon>Pseudomonadati</taxon>
        <taxon>Pseudomonadota</taxon>
        <taxon>Gammaproteobacteria</taxon>
        <taxon>Vibrionales</taxon>
        <taxon>Vibrionaceae</taxon>
        <taxon>Vibrio</taxon>
    </lineage>
</organism>
<evidence type="ECO:0000256" key="2">
    <source>
        <dbReference type="ARBA" id="ARBA00010742"/>
    </source>
</evidence>
<dbReference type="PANTHER" id="PTHR30024">
    <property type="entry name" value="ALIPHATIC SULFONATES-BINDING PROTEIN-RELATED"/>
    <property type="match status" value="1"/>
</dbReference>
<dbReference type="EMBL" id="QFWT01000004">
    <property type="protein sequence ID" value="PWI33484.1"/>
    <property type="molecule type" value="Genomic_DNA"/>
</dbReference>
<keyword evidence="3" id="KW-0732">Signal</keyword>
<dbReference type="PANTHER" id="PTHR30024:SF47">
    <property type="entry name" value="TAURINE-BINDING PERIPLASMIC PROTEIN"/>
    <property type="match status" value="1"/>
</dbReference>
<comment type="subcellular location">
    <subcellularLocation>
        <location evidence="1">Periplasm</location>
    </subcellularLocation>
</comment>
<keyword evidence="4" id="KW-0472">Membrane</keyword>
<feature type="transmembrane region" description="Helical" evidence="4">
    <location>
        <begin position="12"/>
        <end position="31"/>
    </location>
</feature>
<evidence type="ECO:0000313" key="6">
    <source>
        <dbReference type="EMBL" id="PWI33484.1"/>
    </source>
</evidence>
<comment type="similarity">
    <text evidence="2">Belongs to the bacterial solute-binding protein SsuA/TauA family.</text>
</comment>
<name>A0A2U3B9T6_9VIBR</name>
<evidence type="ECO:0000256" key="3">
    <source>
        <dbReference type="ARBA" id="ARBA00022729"/>
    </source>
</evidence>
<evidence type="ECO:0000259" key="5">
    <source>
        <dbReference type="Pfam" id="PF09084"/>
    </source>
</evidence>
<dbReference type="AlphaFoldDB" id="A0A2U3B9T6"/>
<dbReference type="OrthoDB" id="6212007at2"/>
<keyword evidence="4" id="KW-1133">Transmembrane helix</keyword>
<accession>A0A2U3B9T6</accession>
<dbReference type="InterPro" id="IPR015168">
    <property type="entry name" value="SsuA/THI5"/>
</dbReference>
<dbReference type="Proteomes" id="UP000245362">
    <property type="component" value="Unassembled WGS sequence"/>
</dbReference>
<feature type="domain" description="SsuA/THI5-like" evidence="5">
    <location>
        <begin position="55"/>
        <end position="264"/>
    </location>
</feature>
<evidence type="ECO:0000256" key="4">
    <source>
        <dbReference type="SAM" id="Phobius"/>
    </source>
</evidence>
<sequence length="336" mass="38037">MLDSMRTNRKRLKRLLYVLLPAIVFIMYFTISSTDDSLMNEREPVRIGISLTPLSSPFLIAEHLQLFRENNINLSYVTCLGGVKCTNLLKKGKVDYATASESVVMFNSFTDDDLALVVSFVESANDLKLLTLSSSGVYSVNDLRGKKVGVVKASASEFYFDTMLIVNKLKDMPVTKVYLAPEELVHQLISFQVDAVSIWEPYGYRAHLQAGSDVVNLGIPGIYQLSFNLLSYKSYLQSRNDQTGQIIQVLGRAIDWIHTHPEQAKQIVAEKLNIPLNELEWSWNDYVFRLSLGSSLLSNLQLQARWALERGLVEGELPDWRSVIYRQPFDAANKVE</sequence>
<proteinExistence type="inferred from homology"/>
<evidence type="ECO:0000313" key="7">
    <source>
        <dbReference type="Proteomes" id="UP000245362"/>
    </source>
</evidence>
<keyword evidence="7" id="KW-1185">Reference proteome</keyword>
<dbReference type="Gene3D" id="3.40.190.10">
    <property type="entry name" value="Periplasmic binding protein-like II"/>
    <property type="match status" value="2"/>
</dbReference>